<feature type="transmembrane region" description="Helical" evidence="1">
    <location>
        <begin position="40"/>
        <end position="61"/>
    </location>
</feature>
<sequence>MRRFTALGLVALALIFGPLGTAHAVLNGEPDGDRHPYVGLVTDLAFVCSGSLISPTVFITAA</sequence>
<protein>
    <submittedName>
        <fullName evidence="3">Uncharacterized protein</fullName>
    </submittedName>
</protein>
<keyword evidence="2" id="KW-0732">Signal</keyword>
<organism evidence="3">
    <name type="scientific">uncultured Chloroflexia bacterium</name>
    <dbReference type="NCBI Taxonomy" id="1672391"/>
    <lineage>
        <taxon>Bacteria</taxon>
        <taxon>Bacillati</taxon>
        <taxon>Chloroflexota</taxon>
        <taxon>Chloroflexia</taxon>
        <taxon>environmental samples</taxon>
    </lineage>
</organism>
<evidence type="ECO:0000256" key="2">
    <source>
        <dbReference type="SAM" id="SignalP"/>
    </source>
</evidence>
<name>A0A6J4JBM9_9CHLR</name>
<reference evidence="3" key="1">
    <citation type="submission" date="2020-02" db="EMBL/GenBank/DDBJ databases">
        <authorList>
            <person name="Meier V. D."/>
        </authorList>
    </citation>
    <scope>NUCLEOTIDE SEQUENCE</scope>
    <source>
        <strain evidence="3">AVDCRST_MAG93</strain>
    </source>
</reference>
<accession>A0A6J4JBM9</accession>
<feature type="non-terminal residue" evidence="3">
    <location>
        <position position="62"/>
    </location>
</feature>
<feature type="chain" id="PRO_5026927181" evidence="2">
    <location>
        <begin position="25"/>
        <end position="62"/>
    </location>
</feature>
<dbReference type="AlphaFoldDB" id="A0A6J4JBM9"/>
<dbReference type="EMBL" id="CADCTR010000987">
    <property type="protein sequence ID" value="CAA9275939.1"/>
    <property type="molecule type" value="Genomic_DNA"/>
</dbReference>
<keyword evidence="1" id="KW-0472">Membrane</keyword>
<keyword evidence="1" id="KW-0812">Transmembrane</keyword>
<keyword evidence="1" id="KW-1133">Transmembrane helix</keyword>
<proteinExistence type="predicted"/>
<evidence type="ECO:0000256" key="1">
    <source>
        <dbReference type="SAM" id="Phobius"/>
    </source>
</evidence>
<feature type="signal peptide" evidence="2">
    <location>
        <begin position="1"/>
        <end position="24"/>
    </location>
</feature>
<gene>
    <name evidence="3" type="ORF">AVDCRST_MAG93-2891</name>
</gene>
<evidence type="ECO:0000313" key="3">
    <source>
        <dbReference type="EMBL" id="CAA9275939.1"/>
    </source>
</evidence>